<proteinExistence type="predicted"/>
<dbReference type="InterPro" id="IPR038555">
    <property type="entry name" value="Zincin_1_sf"/>
</dbReference>
<dbReference type="EMBL" id="CP097095">
    <property type="protein sequence ID" value="UQF80203.1"/>
    <property type="molecule type" value="Genomic_DNA"/>
</dbReference>
<dbReference type="Gene3D" id="3.30.2010.20">
    <property type="match status" value="1"/>
</dbReference>
<evidence type="ECO:0000313" key="1">
    <source>
        <dbReference type="EMBL" id="UQF80203.1"/>
    </source>
</evidence>
<name>A0A929MP90_9ACTO</name>
<protein>
    <submittedName>
        <fullName evidence="1">Metallopeptidase family protein</fullName>
    </submittedName>
</protein>
<dbReference type="AlphaFoldDB" id="A0A929MP90"/>
<dbReference type="Pfam" id="PF06262">
    <property type="entry name" value="Zincin_1"/>
    <property type="match status" value="1"/>
</dbReference>
<organism evidence="1 2">
    <name type="scientific">Actinomyces graevenitzii</name>
    <dbReference type="NCBI Taxonomy" id="55565"/>
    <lineage>
        <taxon>Bacteria</taxon>
        <taxon>Bacillati</taxon>
        <taxon>Actinomycetota</taxon>
        <taxon>Actinomycetes</taxon>
        <taxon>Actinomycetales</taxon>
        <taxon>Actinomycetaceae</taxon>
        <taxon>Actinomyces</taxon>
    </lineage>
</organism>
<reference evidence="1" key="1">
    <citation type="submission" date="2022-05" db="EMBL/GenBank/DDBJ databases">
        <title>Using nanopore sequencing to obtain complete genomes from saliva samples.</title>
        <authorList>
            <person name="Baker J.L."/>
        </authorList>
    </citation>
    <scope>NUCLEOTIDE SEQUENCE</scope>
    <source>
        <strain evidence="1">JCVI-JB-Ag32</strain>
    </source>
</reference>
<gene>
    <name evidence="1" type="ORF">M3I41_02700</name>
</gene>
<dbReference type="InterPro" id="IPR010428">
    <property type="entry name" value="Zincin_1"/>
</dbReference>
<dbReference type="CDD" id="cd12954">
    <property type="entry name" value="MMP_TTHA0227_like_1"/>
    <property type="match status" value="1"/>
</dbReference>
<dbReference type="KEGG" id="agh:M3I41_02700"/>
<sequence>MKDPQIARRNLYVRVAASPGFSGAARAKRARRRARHGRNLGLPLLRPNHPGWNTRSAQFDQVAVEIFRELSQRHPKLGQVELAVEAVPASDPAPWEDATCLARFFPAEHKAGLHARIVLYQRPIRSQCISPEQLQEVLYIVLLEQCAQALGVLPQDLDPDY</sequence>
<dbReference type="Proteomes" id="UP000830236">
    <property type="component" value="Chromosome"/>
</dbReference>
<evidence type="ECO:0000313" key="2">
    <source>
        <dbReference type="Proteomes" id="UP000830236"/>
    </source>
</evidence>
<dbReference type="SUPFAM" id="SSF55486">
    <property type="entry name" value="Metalloproteases ('zincins'), catalytic domain"/>
    <property type="match status" value="1"/>
</dbReference>
<accession>A0A929MP90</accession>